<dbReference type="EMBL" id="CAWYQH010000097">
    <property type="protein sequence ID" value="CAK8683171.1"/>
    <property type="molecule type" value="Genomic_DNA"/>
</dbReference>
<proteinExistence type="predicted"/>
<dbReference type="Pfam" id="PF00595">
    <property type="entry name" value="PDZ"/>
    <property type="match status" value="4"/>
</dbReference>
<dbReference type="SUPFAM" id="SSF52047">
    <property type="entry name" value="RNI-like"/>
    <property type="match status" value="1"/>
</dbReference>
<dbReference type="SMART" id="SM00364">
    <property type="entry name" value="LRR_BAC"/>
    <property type="match status" value="11"/>
</dbReference>
<dbReference type="Gene3D" id="3.80.10.10">
    <property type="entry name" value="Ribonuclease Inhibitor"/>
    <property type="match status" value="2"/>
</dbReference>
<dbReference type="SUPFAM" id="SSF50156">
    <property type="entry name" value="PDZ domain-like"/>
    <property type="match status" value="4"/>
</dbReference>
<dbReference type="Gene3D" id="2.30.42.10">
    <property type="match status" value="4"/>
</dbReference>
<sequence length="1423" mass="158346">MPGIWKCFPTFRCNRQVDSIDKRHSNLVAVPEDLLRYSRTLEEVLLDSNQISDLPKQFFKLVKLRKIGLSDNELQQLSSEIAQLVCLVDFDISRNDLAEIPENIKFCTALEVVDLSGNPLTKLPEGICQLHNLRHLNVNDVSLIRLPQDIGKLSKLQTLECRENLLQAVPFTLCSNGMLEQLDLGANELEELPNTIDDLNNLHELWLDGNHLTSLPETIGNLKKLVCLDLSENKLDRIPDSIGQLQSITDLTLSHNFIEELPDTVGNLSRLSILKVDQNRLNRLTPFIGNCVNITELMLTENLLTELPETCGDLRKITTLNIDRNQLEHLPSQLGCCENLNILSVRDNMLKDLPSDLSKAQNLRVLDVSGNRLDHLPISLASLNLKALWLSENQSQPLLKFQTEDRAVVGEVLTCFLLPQQPSQSMVNLLNGSVATQEDLSSVGRQQKRITFHEDQLPDIDDEGQGLLQRHLTPHPKELKRQQQSEVLQKHRKLAQNAHEAAKFAGNESKNKSKKDNEDLLLLNSNNDMQTVSEDSPSADNNIKRDQAIFDENSPTYIDDESGDEYEEKEVRFNDIGDHDEVEGTTRSDRLQRKDTPHYKRDMKITETSKPDSVMALLRNQSLREPRDGGHSPATELFLDQLELIIQRDGGGLGLSIAGGKGSTPFVEEDDGIFISRVTPNGAAHHAGVRVGDKLLAVNDTVLAEVEHGVAVDALKSSNDIVYLLVERWSRRVIESDADIVPSEAEDEKNSENCNKQIISNISINPEMKKNTVSFAPEPQLNIDGKTFTAILKRSENLGFSIAGGIGSTGFRPGDCGIYVSKVVEGGQASSTGMQVDDKILSINASDVTNFKHEEAVSLLKQFNTDTDVVLVLYREDIYYTQPVTDLSTSLASTIDMDSNNTNSNNAVLLVDSSLPLAKEKSPIVTGVEEFPVEEIFLDKGPGQLGLSIVGGTDHSSHPFGDGKSGIYVSKIRCDGAAAHSNLKVGDKILKVNDYNLENATHTEGANALLSSGPDMRISVRHDPPPADMKEVVLTRYPGEKLGISIRGGVKGHAGNPNDDTDEGIFISKINPVGAANRDGQLKVGQRIIEVNNQSLLSCTHAEAVRTLRSIGDQATFLLCHGYNLNDTVEQSVVRASPSPTMQVQSDIFANPIAAEIQPNISSSQENFTNKATEKSMVKPEETSINHERLSFRDRRKYFEQEINQQSMKEKVVDDTSKGSIRSRKKINLVSDQDLKTIKQEEEKKYGTLSREDIRKSLDISGDDEDVVEEMSYVPADLDGHSTVFIEGTEYRVEKKTKLSARERLNPNYSISTSVSSEEDLIRSLELDVERAGHVMEEDCNTYEKTERLSITPAELNRDHNRLQNLSPAERRALEAEKRKQWRQARFKSLEADALQAQMMLQQRGKKGDNINASSPAEAHMFN</sequence>
<protein>
    <recommendedName>
        <fullName evidence="4">PDZ domain-containing protein</fullName>
    </recommendedName>
</protein>
<evidence type="ECO:0000313" key="5">
    <source>
        <dbReference type="EMBL" id="CAK8683171.1"/>
    </source>
</evidence>
<name>A0ABP0FU58_CLALP</name>
<evidence type="ECO:0000256" key="3">
    <source>
        <dbReference type="SAM" id="MobiDB-lite"/>
    </source>
</evidence>
<keyword evidence="1" id="KW-0433">Leucine-rich repeat</keyword>
<feature type="domain" description="PDZ" evidence="4">
    <location>
        <begin position="935"/>
        <end position="1024"/>
    </location>
</feature>
<dbReference type="SMART" id="SM00228">
    <property type="entry name" value="PDZ"/>
    <property type="match status" value="4"/>
</dbReference>
<feature type="region of interest" description="Disordered" evidence="3">
    <location>
        <begin position="475"/>
        <end position="566"/>
    </location>
</feature>
<dbReference type="InterPro" id="IPR001478">
    <property type="entry name" value="PDZ"/>
</dbReference>
<evidence type="ECO:0000313" key="6">
    <source>
        <dbReference type="Proteomes" id="UP001642483"/>
    </source>
</evidence>
<dbReference type="InterPro" id="IPR036034">
    <property type="entry name" value="PDZ_sf"/>
</dbReference>
<dbReference type="SUPFAM" id="SSF52058">
    <property type="entry name" value="L domain-like"/>
    <property type="match status" value="1"/>
</dbReference>
<feature type="domain" description="PDZ" evidence="4">
    <location>
        <begin position="788"/>
        <end position="875"/>
    </location>
</feature>
<dbReference type="InterPro" id="IPR050614">
    <property type="entry name" value="Synaptic_Scaffolding_LAP-MAGUK"/>
</dbReference>
<feature type="domain" description="PDZ" evidence="4">
    <location>
        <begin position="643"/>
        <end position="730"/>
    </location>
</feature>
<dbReference type="PROSITE" id="PS50106">
    <property type="entry name" value="PDZ"/>
    <property type="match status" value="4"/>
</dbReference>
<dbReference type="InterPro" id="IPR032675">
    <property type="entry name" value="LRR_dom_sf"/>
</dbReference>
<evidence type="ECO:0000259" key="4">
    <source>
        <dbReference type="PROSITE" id="PS50106"/>
    </source>
</evidence>
<feature type="compositionally biased region" description="Basic and acidic residues" evidence="3">
    <location>
        <begin position="509"/>
        <end position="518"/>
    </location>
</feature>
<dbReference type="InterPro" id="IPR003591">
    <property type="entry name" value="Leu-rich_rpt_typical-subtyp"/>
</dbReference>
<reference evidence="5 6" key="1">
    <citation type="submission" date="2024-02" db="EMBL/GenBank/DDBJ databases">
        <authorList>
            <person name="Daric V."/>
            <person name="Darras S."/>
        </authorList>
    </citation>
    <scope>NUCLEOTIDE SEQUENCE [LARGE SCALE GENOMIC DNA]</scope>
</reference>
<feature type="region of interest" description="Disordered" evidence="3">
    <location>
        <begin position="1403"/>
        <end position="1423"/>
    </location>
</feature>
<keyword evidence="2" id="KW-0677">Repeat</keyword>
<evidence type="ECO:0000256" key="2">
    <source>
        <dbReference type="ARBA" id="ARBA00022737"/>
    </source>
</evidence>
<dbReference type="PROSITE" id="PS51450">
    <property type="entry name" value="LRR"/>
    <property type="match status" value="3"/>
</dbReference>
<dbReference type="Pfam" id="PF00560">
    <property type="entry name" value="LRR_1"/>
    <property type="match status" value="2"/>
</dbReference>
<comment type="caution">
    <text evidence="5">The sequence shown here is derived from an EMBL/GenBank/DDBJ whole genome shotgun (WGS) entry which is preliminary data.</text>
</comment>
<keyword evidence="6" id="KW-1185">Reference proteome</keyword>
<gene>
    <name evidence="5" type="ORF">CVLEPA_LOCUS14275</name>
</gene>
<dbReference type="Pfam" id="PF13855">
    <property type="entry name" value="LRR_8"/>
    <property type="match status" value="2"/>
</dbReference>
<accession>A0ABP0FU58</accession>
<dbReference type="PANTHER" id="PTHR23119:SF44">
    <property type="entry name" value="PROTEIN LAP4"/>
    <property type="match status" value="1"/>
</dbReference>
<dbReference type="InterPro" id="IPR001611">
    <property type="entry name" value="Leu-rich_rpt"/>
</dbReference>
<evidence type="ECO:0000256" key="1">
    <source>
        <dbReference type="ARBA" id="ARBA00022614"/>
    </source>
</evidence>
<dbReference type="Proteomes" id="UP001642483">
    <property type="component" value="Unassembled WGS sequence"/>
</dbReference>
<dbReference type="CDD" id="cd06701">
    <property type="entry name" value="PDZ4_Scribble-like"/>
    <property type="match status" value="1"/>
</dbReference>
<feature type="domain" description="PDZ" evidence="4">
    <location>
        <begin position="1031"/>
        <end position="1123"/>
    </location>
</feature>
<dbReference type="SMART" id="SM00369">
    <property type="entry name" value="LRR_TYP"/>
    <property type="match status" value="12"/>
</dbReference>
<feature type="compositionally biased region" description="Polar residues" evidence="3">
    <location>
        <begin position="529"/>
        <end position="541"/>
    </location>
</feature>
<organism evidence="5 6">
    <name type="scientific">Clavelina lepadiformis</name>
    <name type="common">Light-bulb sea squirt</name>
    <name type="synonym">Ascidia lepadiformis</name>
    <dbReference type="NCBI Taxonomy" id="159417"/>
    <lineage>
        <taxon>Eukaryota</taxon>
        <taxon>Metazoa</taxon>
        <taxon>Chordata</taxon>
        <taxon>Tunicata</taxon>
        <taxon>Ascidiacea</taxon>
        <taxon>Aplousobranchia</taxon>
        <taxon>Clavelinidae</taxon>
        <taxon>Clavelina</taxon>
    </lineage>
</organism>
<dbReference type="PANTHER" id="PTHR23119">
    <property type="entry name" value="DISCS LARGE"/>
    <property type="match status" value="1"/>
</dbReference>